<accession>A0ABV3K3F9</accession>
<keyword evidence="1" id="KW-0812">Transmembrane</keyword>
<keyword evidence="1" id="KW-1133">Transmembrane helix</keyword>
<sequence>MPRRERPLDEGDAPLLRFAADLRLLRQRAGSPTYRQLALRAHSSAASLSVAAGGRKLPTLAVTSAYVRACGGDVKEWEARWHTVAASLTGPGGSHHPPYPGAAPYQVTDSGRYFGRERLVEEVCGRLRAERVAVVTGPSGCGKTSLLNAGPLARLRAADPAPAVLSCTPGPQPGRTLTRCLAHLARERPPGGPRPLLVVDQLEQLRTHCPHPAEARRFLDALWQAARPGTAPCRLLLAVRSDALPYFTGHPLLAQPLTMAPMTPEELHRAIVEPAARADCTVEDRLLAVLIAGAAGQPGALPLLSRALLATWRARTGTLLTLARFRETGGIERTLAEAAESAFTALPGAGRERARQVLLRLVDPGGPGGVPRPVPRGTLDDDPGTAAVLEHLAAARVLTLDGDRVALAHGAAQHAWPRLARWTAEDPEGLRRRQALTEAAAAWRAAGRDPALLYRGRRLAEARRPGPPDDRLTAAERDFLAAGARAQSARRRREADRRARLRGQRRLIALLATLVTTLALVVAATAPLAVR</sequence>
<reference evidence="3 4" key="1">
    <citation type="submission" date="2024-06" db="EMBL/GenBank/DDBJ databases">
        <title>The Natural Products Discovery Center: Release of the First 8490 Sequenced Strains for Exploring Actinobacteria Biosynthetic Diversity.</title>
        <authorList>
            <person name="Kalkreuter E."/>
            <person name="Kautsar S.A."/>
            <person name="Yang D."/>
            <person name="Bader C.D."/>
            <person name="Teijaro C.N."/>
            <person name="Fluegel L."/>
            <person name="Davis C.M."/>
            <person name="Simpson J.R."/>
            <person name="Lauterbach L."/>
            <person name="Steele A.D."/>
            <person name="Gui C."/>
            <person name="Meng S."/>
            <person name="Li G."/>
            <person name="Viehrig K."/>
            <person name="Ye F."/>
            <person name="Su P."/>
            <person name="Kiefer A.F."/>
            <person name="Nichols A."/>
            <person name="Cepeda A.J."/>
            <person name="Yan W."/>
            <person name="Fan B."/>
            <person name="Jiang Y."/>
            <person name="Adhikari A."/>
            <person name="Zheng C.-J."/>
            <person name="Schuster L."/>
            <person name="Cowan T.M."/>
            <person name="Smanski M.J."/>
            <person name="Chevrette M.G."/>
            <person name="De Carvalho L.P.S."/>
            <person name="Shen B."/>
        </authorList>
    </citation>
    <scope>NUCLEOTIDE SEQUENCE [LARGE SCALE GENOMIC DNA]</scope>
    <source>
        <strain evidence="3 4">NPDC052347</strain>
    </source>
</reference>
<dbReference type="EMBL" id="JBFAUK010000023">
    <property type="protein sequence ID" value="MEV5509693.1"/>
    <property type="molecule type" value="Genomic_DNA"/>
</dbReference>
<dbReference type="Pfam" id="PF20703">
    <property type="entry name" value="nSTAND1"/>
    <property type="match status" value="1"/>
</dbReference>
<protein>
    <recommendedName>
        <fullName evidence="2">Novel STAND NTPase 1 domain-containing protein</fullName>
    </recommendedName>
</protein>
<gene>
    <name evidence="3" type="ORF">AB0L16_25195</name>
</gene>
<keyword evidence="4" id="KW-1185">Reference proteome</keyword>
<name>A0ABV3K3F9_STRON</name>
<evidence type="ECO:0000256" key="1">
    <source>
        <dbReference type="SAM" id="Phobius"/>
    </source>
</evidence>
<evidence type="ECO:0000313" key="4">
    <source>
        <dbReference type="Proteomes" id="UP001552594"/>
    </source>
</evidence>
<feature type="transmembrane region" description="Helical" evidence="1">
    <location>
        <begin position="507"/>
        <end position="530"/>
    </location>
</feature>
<organism evidence="3 4">
    <name type="scientific">Streptomyces orinoci</name>
    <name type="common">Streptoverticillium orinoci</name>
    <dbReference type="NCBI Taxonomy" id="67339"/>
    <lineage>
        <taxon>Bacteria</taxon>
        <taxon>Bacillati</taxon>
        <taxon>Actinomycetota</taxon>
        <taxon>Actinomycetes</taxon>
        <taxon>Kitasatosporales</taxon>
        <taxon>Streptomycetaceae</taxon>
        <taxon>Streptomyces</taxon>
    </lineage>
</organism>
<feature type="domain" description="Novel STAND NTPase 1" evidence="2">
    <location>
        <begin position="98"/>
        <end position="450"/>
    </location>
</feature>
<evidence type="ECO:0000259" key="2">
    <source>
        <dbReference type="Pfam" id="PF20703"/>
    </source>
</evidence>
<dbReference type="SUPFAM" id="SSF52540">
    <property type="entry name" value="P-loop containing nucleoside triphosphate hydrolases"/>
    <property type="match status" value="1"/>
</dbReference>
<dbReference type="InterPro" id="IPR027417">
    <property type="entry name" value="P-loop_NTPase"/>
</dbReference>
<dbReference type="InterPro" id="IPR049052">
    <property type="entry name" value="nSTAND1"/>
</dbReference>
<proteinExistence type="predicted"/>
<dbReference type="RefSeq" id="WP_153068643.1">
    <property type="nucleotide sequence ID" value="NZ_JBFAUK010000023.1"/>
</dbReference>
<comment type="caution">
    <text evidence="3">The sequence shown here is derived from an EMBL/GenBank/DDBJ whole genome shotgun (WGS) entry which is preliminary data.</text>
</comment>
<evidence type="ECO:0000313" key="3">
    <source>
        <dbReference type="EMBL" id="MEV5509693.1"/>
    </source>
</evidence>
<keyword evidence="1" id="KW-0472">Membrane</keyword>
<dbReference type="Proteomes" id="UP001552594">
    <property type="component" value="Unassembled WGS sequence"/>
</dbReference>